<evidence type="ECO:0000313" key="1">
    <source>
        <dbReference type="EMBL" id="AFZ26891.1"/>
    </source>
</evidence>
<dbReference type="EMBL" id="CP003642">
    <property type="protein sequence ID" value="AFZ26891.1"/>
    <property type="molecule type" value="Genomic_DNA"/>
</dbReference>
<name>K9X4A6_9NOST</name>
<dbReference type="eggNOG" id="ENOG502ZS5I">
    <property type="taxonomic scope" value="Bacteria"/>
</dbReference>
<dbReference type="STRING" id="56107.Cylst_4835"/>
<gene>
    <name evidence="1" type="ORF">Cylst_4835</name>
</gene>
<evidence type="ECO:0000313" key="2">
    <source>
        <dbReference type="Proteomes" id="UP000010475"/>
    </source>
</evidence>
<dbReference type="HOGENOM" id="CLU_204463_0_0_3"/>
<keyword evidence="2" id="KW-1185">Reference proteome</keyword>
<dbReference type="KEGG" id="csg:Cylst_4835"/>
<protein>
    <submittedName>
        <fullName evidence="1">Uncharacterized protein</fullName>
    </submittedName>
</protein>
<dbReference type="Proteomes" id="UP000010475">
    <property type="component" value="Chromosome"/>
</dbReference>
<dbReference type="AlphaFoldDB" id="K9X4A6"/>
<accession>K9X4A6</accession>
<dbReference type="OrthoDB" id="583492at2"/>
<reference evidence="1 2" key="1">
    <citation type="submission" date="2012-06" db="EMBL/GenBank/DDBJ databases">
        <title>Finished chromosome of genome of Cylindrospermum stagnale PCC 7417.</title>
        <authorList>
            <consortium name="US DOE Joint Genome Institute"/>
            <person name="Gugger M."/>
            <person name="Coursin T."/>
            <person name="Rippka R."/>
            <person name="Tandeau De Marsac N."/>
            <person name="Huntemann M."/>
            <person name="Wei C.-L."/>
            <person name="Han J."/>
            <person name="Detter J.C."/>
            <person name="Han C."/>
            <person name="Tapia R."/>
            <person name="Chen A."/>
            <person name="Kyrpides N."/>
            <person name="Mavromatis K."/>
            <person name="Markowitz V."/>
            <person name="Szeto E."/>
            <person name="Ivanova N."/>
            <person name="Pagani I."/>
            <person name="Pati A."/>
            <person name="Goodwin L."/>
            <person name="Nordberg H.P."/>
            <person name="Cantor M.N."/>
            <person name="Hua S.X."/>
            <person name="Woyke T."/>
            <person name="Kerfeld C.A."/>
        </authorList>
    </citation>
    <scope>NUCLEOTIDE SEQUENCE [LARGE SCALE GENOMIC DNA]</scope>
    <source>
        <strain evidence="1 2">PCC 7417</strain>
    </source>
</reference>
<organism evidence="1 2">
    <name type="scientific">Cylindrospermum stagnale PCC 7417</name>
    <dbReference type="NCBI Taxonomy" id="56107"/>
    <lineage>
        <taxon>Bacteria</taxon>
        <taxon>Bacillati</taxon>
        <taxon>Cyanobacteriota</taxon>
        <taxon>Cyanophyceae</taxon>
        <taxon>Nostocales</taxon>
        <taxon>Nostocaceae</taxon>
        <taxon>Cylindrospermum</taxon>
    </lineage>
</organism>
<sequence>MSDNDWTQQKTTIAIANDDIGEWHFLTFPSWDEARQAINAARSEGKAAVFYDGATLPVPPELPLPPELPKD</sequence>
<dbReference type="RefSeq" id="WP_015210128.1">
    <property type="nucleotide sequence ID" value="NC_019757.1"/>
</dbReference>
<proteinExistence type="predicted"/>